<dbReference type="RefSeq" id="WP_110379414.1">
    <property type="nucleotide sequence ID" value="NZ_CP029288.2"/>
</dbReference>
<dbReference type="InterPro" id="IPR027470">
    <property type="entry name" value="Cation_efflux_CTD"/>
</dbReference>
<keyword evidence="12" id="KW-1185">Reference proteome</keyword>
<dbReference type="Gene3D" id="1.20.1510.10">
    <property type="entry name" value="Cation efflux protein transmembrane domain"/>
    <property type="match status" value="1"/>
</dbReference>
<evidence type="ECO:0000259" key="9">
    <source>
        <dbReference type="Pfam" id="PF01545"/>
    </source>
</evidence>
<dbReference type="GO" id="GO:0006882">
    <property type="term" value="P:intracellular zinc ion homeostasis"/>
    <property type="evidence" value="ECO:0007669"/>
    <property type="project" value="TreeGrafter"/>
</dbReference>
<feature type="transmembrane region" description="Helical" evidence="8">
    <location>
        <begin position="67"/>
        <end position="95"/>
    </location>
</feature>
<dbReference type="Pfam" id="PF16916">
    <property type="entry name" value="ZT_dimer"/>
    <property type="match status" value="1"/>
</dbReference>
<keyword evidence="5" id="KW-0862">Zinc</keyword>
<evidence type="ECO:0000256" key="3">
    <source>
        <dbReference type="ARBA" id="ARBA00022448"/>
    </source>
</evidence>
<feature type="transmembrane region" description="Helical" evidence="8">
    <location>
        <begin position="158"/>
        <end position="176"/>
    </location>
</feature>
<evidence type="ECO:0000256" key="7">
    <source>
        <dbReference type="ARBA" id="ARBA00023136"/>
    </source>
</evidence>
<dbReference type="NCBIfam" id="TIGR01297">
    <property type="entry name" value="CDF"/>
    <property type="match status" value="1"/>
</dbReference>
<feature type="domain" description="Cation efflux protein transmembrane" evidence="9">
    <location>
        <begin position="5"/>
        <end position="186"/>
    </location>
</feature>
<evidence type="ECO:0000256" key="6">
    <source>
        <dbReference type="ARBA" id="ARBA00022989"/>
    </source>
</evidence>
<name>A0A2U9IKT2_9CREN</name>
<dbReference type="SUPFAM" id="SSF161111">
    <property type="entry name" value="Cation efflux protein transmembrane domain-like"/>
    <property type="match status" value="1"/>
</dbReference>
<dbReference type="PANTHER" id="PTHR45820:SF4">
    <property type="entry name" value="ZINC TRANSPORTER 63C, ISOFORM F"/>
    <property type="match status" value="1"/>
</dbReference>
<keyword evidence="6 8" id="KW-1133">Transmembrane helix</keyword>
<feature type="transmembrane region" description="Helical" evidence="8">
    <location>
        <begin position="28"/>
        <end position="47"/>
    </location>
</feature>
<dbReference type="KEGG" id="asul:DFR86_02480"/>
<sequence length="267" mass="29970">MKSIVSFWSMFLILTVFAIYSKSSLLASEAFHAFFDALVVTLSFYVIKKLNNINSLYTYGMHRMEILFSLLNVLVVIIGAIIGAIIAVLFILFGIKDNPSIIIIASTIVSVLSIIASTEESRDEITKSVKIHAILDSSIYIIGIVIGVLIFITKYYVLDPISSLLILGIIIIKIYPQVKSNIDVLMEKSPIDVGDIQSYLAPMFPGVHHVHVWSICPHIKVATLHITEDPKVTLLEMDKKREYIQKLLSERFGINHVTVQFETKKTD</sequence>
<evidence type="ECO:0000259" key="10">
    <source>
        <dbReference type="Pfam" id="PF16916"/>
    </source>
</evidence>
<dbReference type="GeneID" id="36836799"/>
<dbReference type="OrthoDB" id="269083at2157"/>
<gene>
    <name evidence="11" type="ORF">DFR86_02480</name>
</gene>
<evidence type="ECO:0000256" key="2">
    <source>
        <dbReference type="ARBA" id="ARBA00008873"/>
    </source>
</evidence>
<feature type="transmembrane region" description="Helical" evidence="8">
    <location>
        <begin position="101"/>
        <end position="119"/>
    </location>
</feature>
<keyword evidence="7 8" id="KW-0472">Membrane</keyword>
<evidence type="ECO:0000256" key="4">
    <source>
        <dbReference type="ARBA" id="ARBA00022692"/>
    </source>
</evidence>
<dbReference type="PANTHER" id="PTHR45820">
    <property type="entry name" value="FI23527P1"/>
    <property type="match status" value="1"/>
</dbReference>
<proteinExistence type="inferred from homology"/>
<dbReference type="EMBL" id="CP029288">
    <property type="protein sequence ID" value="AWR96524.1"/>
    <property type="molecule type" value="Genomic_DNA"/>
</dbReference>
<comment type="subcellular location">
    <subcellularLocation>
        <location evidence="1">Membrane</location>
        <topology evidence="1">Multi-pass membrane protein</topology>
    </subcellularLocation>
</comment>
<evidence type="ECO:0000256" key="8">
    <source>
        <dbReference type="SAM" id="Phobius"/>
    </source>
</evidence>
<keyword evidence="3" id="KW-0813">Transport</keyword>
<dbReference type="Proteomes" id="UP000248410">
    <property type="component" value="Chromosome"/>
</dbReference>
<reference evidence="11 12" key="1">
    <citation type="submission" date="2018-05" db="EMBL/GenBank/DDBJ databases">
        <title>Complete Genome Sequences of Extremely Thermoacidophilic, Metal-Mobilizing Type-Strain Members of the Archaeal Family Sulfolobaceae: Acidianus brierleyi DSM-1651T, Acidianus sulfidivorans DSM-18786T, Metallosphaera hakonensis DSM-7519T, and Metallosphaera prunae DSM-10039T.</title>
        <authorList>
            <person name="Counts J.A."/>
            <person name="Kelly R.M."/>
        </authorList>
    </citation>
    <scope>NUCLEOTIDE SEQUENCE [LARGE SCALE GENOMIC DNA]</scope>
    <source>
        <strain evidence="11 12">JP7</strain>
    </source>
</reference>
<dbReference type="GO" id="GO:0005385">
    <property type="term" value="F:zinc ion transmembrane transporter activity"/>
    <property type="evidence" value="ECO:0007669"/>
    <property type="project" value="TreeGrafter"/>
</dbReference>
<dbReference type="InterPro" id="IPR002524">
    <property type="entry name" value="Cation_efflux"/>
</dbReference>
<evidence type="ECO:0000313" key="11">
    <source>
        <dbReference type="EMBL" id="AWR96524.1"/>
    </source>
</evidence>
<evidence type="ECO:0000256" key="1">
    <source>
        <dbReference type="ARBA" id="ARBA00004141"/>
    </source>
</evidence>
<feature type="transmembrane region" description="Helical" evidence="8">
    <location>
        <begin position="131"/>
        <end position="152"/>
    </location>
</feature>
<dbReference type="Pfam" id="PF01545">
    <property type="entry name" value="Cation_efflux"/>
    <property type="match status" value="1"/>
</dbReference>
<evidence type="ECO:0000313" key="12">
    <source>
        <dbReference type="Proteomes" id="UP000248410"/>
    </source>
</evidence>
<dbReference type="AlphaFoldDB" id="A0A2U9IKT2"/>
<feature type="domain" description="Cation efflux protein cytoplasmic" evidence="10">
    <location>
        <begin position="203"/>
        <end position="262"/>
    </location>
</feature>
<dbReference type="SUPFAM" id="SSF160240">
    <property type="entry name" value="Cation efflux protein cytoplasmic domain-like"/>
    <property type="match status" value="1"/>
</dbReference>
<evidence type="ECO:0000256" key="5">
    <source>
        <dbReference type="ARBA" id="ARBA00022833"/>
    </source>
</evidence>
<dbReference type="InterPro" id="IPR027469">
    <property type="entry name" value="Cation_efflux_TMD_sf"/>
</dbReference>
<accession>A0A2U9IKT2</accession>
<protein>
    <submittedName>
        <fullName evidence="11">Cation transporter</fullName>
    </submittedName>
</protein>
<dbReference type="GO" id="GO:0016020">
    <property type="term" value="C:membrane"/>
    <property type="evidence" value="ECO:0007669"/>
    <property type="project" value="UniProtKB-SubCell"/>
</dbReference>
<comment type="similarity">
    <text evidence="2">Belongs to the cation diffusion facilitator (CDF) transporter (TC 2.A.4) family. SLC30A subfamily.</text>
</comment>
<organism evidence="11 12">
    <name type="scientific">Acidianus sulfidivorans JP7</name>
    <dbReference type="NCBI Taxonomy" id="619593"/>
    <lineage>
        <taxon>Archaea</taxon>
        <taxon>Thermoproteota</taxon>
        <taxon>Thermoprotei</taxon>
        <taxon>Sulfolobales</taxon>
        <taxon>Sulfolobaceae</taxon>
        <taxon>Acidianus</taxon>
    </lineage>
</organism>
<dbReference type="InterPro" id="IPR058533">
    <property type="entry name" value="Cation_efflux_TM"/>
</dbReference>
<keyword evidence="4 8" id="KW-0812">Transmembrane</keyword>
<dbReference type="InterPro" id="IPR036837">
    <property type="entry name" value="Cation_efflux_CTD_sf"/>
</dbReference>